<dbReference type="AlphaFoldDB" id="A0A251X5S9"/>
<comment type="caution">
    <text evidence="1">The sequence shown here is derived from an EMBL/GenBank/DDBJ whole genome shotgun (WGS) entry which is preliminary data.</text>
</comment>
<evidence type="ECO:0000313" key="1">
    <source>
        <dbReference type="EMBL" id="OUD12458.1"/>
    </source>
</evidence>
<dbReference type="RefSeq" id="WP_086489407.1">
    <property type="nucleotide sequence ID" value="NZ_MSLT01000023.1"/>
</dbReference>
<dbReference type="Proteomes" id="UP000194798">
    <property type="component" value="Unassembled WGS sequence"/>
</dbReference>
<organism evidence="1 2">
    <name type="scientific">Thioflexithrix psekupsensis</name>
    <dbReference type="NCBI Taxonomy" id="1570016"/>
    <lineage>
        <taxon>Bacteria</taxon>
        <taxon>Pseudomonadati</taxon>
        <taxon>Pseudomonadota</taxon>
        <taxon>Gammaproteobacteria</taxon>
        <taxon>Thiotrichales</taxon>
        <taxon>Thioflexithrix</taxon>
    </lineage>
</organism>
<dbReference type="Pfam" id="PF13469">
    <property type="entry name" value="Sulfotransfer_3"/>
    <property type="match status" value="1"/>
</dbReference>
<proteinExistence type="predicted"/>
<dbReference type="OrthoDB" id="9815894at2"/>
<evidence type="ECO:0000313" key="2">
    <source>
        <dbReference type="Proteomes" id="UP000194798"/>
    </source>
</evidence>
<protein>
    <recommendedName>
        <fullName evidence="3">Sulfotransferase family protein</fullName>
    </recommendedName>
</protein>
<dbReference type="SUPFAM" id="SSF52540">
    <property type="entry name" value="P-loop containing nucleoside triphosphate hydrolases"/>
    <property type="match status" value="1"/>
</dbReference>
<accession>A0A251X5S9</accession>
<gene>
    <name evidence="1" type="ORF">TPSD3_15235</name>
</gene>
<dbReference type="EMBL" id="MSLT01000023">
    <property type="protein sequence ID" value="OUD12458.1"/>
    <property type="molecule type" value="Genomic_DNA"/>
</dbReference>
<evidence type="ECO:0008006" key="3">
    <source>
        <dbReference type="Google" id="ProtNLM"/>
    </source>
</evidence>
<sequence>MMQTMNDRSPVVIGGMGGSGTRVVADIVRQAGFYIGNFLNHANDNLWFTFLFKRPLWYSFAHENRQTLQETMALFEQIMTGQFKESPQVLFTLSKAAKDYLQWQKNYHAEFNITVPLDKPEMFVQSVVKHYAVDLTQQFGWGWKEPNSHLYVQALSDYFPHIRYVHLIRHGLDMAYSNNQQQYFNWGASLFGVEWIKNPEQRPYGALEYWLKANQAAIETGQRHLKDRFLLIYFEQLCQQPKVEIQRLLDFIGADQITETQLLQLCQLPKMPSSYQRYQAENLSLFTAEQLTMVQELGYSI</sequence>
<dbReference type="InterPro" id="IPR027417">
    <property type="entry name" value="P-loop_NTPase"/>
</dbReference>
<dbReference type="Gene3D" id="3.40.50.300">
    <property type="entry name" value="P-loop containing nucleotide triphosphate hydrolases"/>
    <property type="match status" value="1"/>
</dbReference>
<keyword evidence="2" id="KW-1185">Reference proteome</keyword>
<name>A0A251X5S9_9GAMM</name>
<reference evidence="1 2" key="1">
    <citation type="submission" date="2016-12" db="EMBL/GenBank/DDBJ databases">
        <title>Thioflexothrix psekupsii D3 genome sequencing and assembly.</title>
        <authorList>
            <person name="Fomenkov A."/>
            <person name="Vincze T."/>
            <person name="Grabovich M."/>
            <person name="Anton B.P."/>
            <person name="Dubinina G."/>
            <person name="Orlova M."/>
            <person name="Belousova E."/>
            <person name="Roberts R.J."/>
        </authorList>
    </citation>
    <scope>NUCLEOTIDE SEQUENCE [LARGE SCALE GENOMIC DNA]</scope>
    <source>
        <strain evidence="1">D3</strain>
    </source>
</reference>